<keyword evidence="2" id="KW-1185">Reference proteome</keyword>
<name>A0ACC2M5J5_PERAE</name>
<accession>A0ACC2M5J5</accession>
<gene>
    <name evidence="1" type="ORF">MRB53_017760</name>
</gene>
<dbReference type="Proteomes" id="UP001234297">
    <property type="component" value="Chromosome 5"/>
</dbReference>
<sequence length="417" mass="45316">MELWGLFVAASVPVLKVLLVTGVGSFLATSRVNILVEDARKHLNLVTFFVFNPTLVYSNLSRTITFKLMVSLWFMPINILLTFILGSLLGWAVIQITRAPSGLRSLIFGCCSAGNLGYMLIIIIPAICKEKHSPFGNPEVCNKLGLAYSSLSMALGAMFMWLYVYNVMRISLSKKTTEDDEINGIPEVTPQPEALREQISTMVISSVSSVHVEDQCTLPTTTKTEELKETLKVSGSVKLITFLKKMSGKANLKKLLAPSTIGAIIGFIVGVIPPFRRALIGEGASLRVIQDSATLLGDGAIPTVILIMGGNLLKGFRGSEIRVPIIIGIIVARYIALPLLGIAIVKGAIRFGLVHSDPLYNFILLLQFAVPPAMNISTMAQLFGTGESECSVILLWAYGLASVSLTLWSTFFMWLVS</sequence>
<evidence type="ECO:0000313" key="2">
    <source>
        <dbReference type="Proteomes" id="UP001234297"/>
    </source>
</evidence>
<comment type="caution">
    <text evidence="1">The sequence shown here is derived from an EMBL/GenBank/DDBJ whole genome shotgun (WGS) entry which is preliminary data.</text>
</comment>
<evidence type="ECO:0000313" key="1">
    <source>
        <dbReference type="EMBL" id="KAJ8641066.1"/>
    </source>
</evidence>
<dbReference type="EMBL" id="CM056813">
    <property type="protein sequence ID" value="KAJ8641066.1"/>
    <property type="molecule type" value="Genomic_DNA"/>
</dbReference>
<protein>
    <submittedName>
        <fullName evidence="1">Uncharacterized protein</fullName>
    </submittedName>
</protein>
<organism evidence="1 2">
    <name type="scientific">Persea americana</name>
    <name type="common">Avocado</name>
    <dbReference type="NCBI Taxonomy" id="3435"/>
    <lineage>
        <taxon>Eukaryota</taxon>
        <taxon>Viridiplantae</taxon>
        <taxon>Streptophyta</taxon>
        <taxon>Embryophyta</taxon>
        <taxon>Tracheophyta</taxon>
        <taxon>Spermatophyta</taxon>
        <taxon>Magnoliopsida</taxon>
        <taxon>Magnoliidae</taxon>
        <taxon>Laurales</taxon>
        <taxon>Lauraceae</taxon>
        <taxon>Persea</taxon>
    </lineage>
</organism>
<proteinExistence type="predicted"/>
<reference evidence="1 2" key="1">
    <citation type="journal article" date="2022" name="Hortic Res">
        <title>A haplotype resolved chromosomal level avocado genome allows analysis of novel avocado genes.</title>
        <authorList>
            <person name="Nath O."/>
            <person name="Fletcher S.J."/>
            <person name="Hayward A."/>
            <person name="Shaw L.M."/>
            <person name="Masouleh A.K."/>
            <person name="Furtado A."/>
            <person name="Henry R.J."/>
            <person name="Mitter N."/>
        </authorList>
    </citation>
    <scope>NUCLEOTIDE SEQUENCE [LARGE SCALE GENOMIC DNA]</scope>
    <source>
        <strain evidence="2">cv. Hass</strain>
    </source>
</reference>